<dbReference type="SUPFAM" id="SSF56672">
    <property type="entry name" value="DNA/RNA polymerases"/>
    <property type="match status" value="1"/>
</dbReference>
<evidence type="ECO:0000256" key="1">
    <source>
        <dbReference type="SAM" id="MobiDB-lite"/>
    </source>
</evidence>
<dbReference type="OrthoDB" id="8065733at2759"/>
<dbReference type="AlphaFoldDB" id="A0A6G0Y963"/>
<gene>
    <name evidence="3" type="ORF">FWK35_00017805</name>
</gene>
<feature type="domain" description="Integrase catalytic" evidence="2">
    <location>
        <begin position="742"/>
        <end position="868"/>
    </location>
</feature>
<organism evidence="3 4">
    <name type="scientific">Aphis craccivora</name>
    <name type="common">Cowpea aphid</name>
    <dbReference type="NCBI Taxonomy" id="307492"/>
    <lineage>
        <taxon>Eukaryota</taxon>
        <taxon>Metazoa</taxon>
        <taxon>Ecdysozoa</taxon>
        <taxon>Arthropoda</taxon>
        <taxon>Hexapoda</taxon>
        <taxon>Insecta</taxon>
        <taxon>Pterygota</taxon>
        <taxon>Neoptera</taxon>
        <taxon>Paraneoptera</taxon>
        <taxon>Hemiptera</taxon>
        <taxon>Sternorrhyncha</taxon>
        <taxon>Aphidomorpha</taxon>
        <taxon>Aphidoidea</taxon>
        <taxon>Aphididae</taxon>
        <taxon>Aphidini</taxon>
        <taxon>Aphis</taxon>
        <taxon>Aphis</taxon>
    </lineage>
</organism>
<evidence type="ECO:0000259" key="2">
    <source>
        <dbReference type="PROSITE" id="PS50994"/>
    </source>
</evidence>
<dbReference type="InterPro" id="IPR036397">
    <property type="entry name" value="RNaseH_sf"/>
</dbReference>
<evidence type="ECO:0000313" key="3">
    <source>
        <dbReference type="EMBL" id="KAF0751338.1"/>
    </source>
</evidence>
<dbReference type="Pfam" id="PF05380">
    <property type="entry name" value="Peptidase_A17"/>
    <property type="match status" value="1"/>
</dbReference>
<dbReference type="GO" id="GO:0071897">
    <property type="term" value="P:DNA biosynthetic process"/>
    <property type="evidence" value="ECO:0007669"/>
    <property type="project" value="UniProtKB-ARBA"/>
</dbReference>
<dbReference type="PANTHER" id="PTHR47331">
    <property type="entry name" value="PHD-TYPE DOMAIN-CONTAINING PROTEIN"/>
    <property type="match status" value="1"/>
</dbReference>
<protein>
    <submittedName>
        <fullName evidence="3">Integrase catalytic domain-containing protein</fullName>
    </submittedName>
</protein>
<dbReference type="InterPro" id="IPR043502">
    <property type="entry name" value="DNA/RNA_pol_sf"/>
</dbReference>
<dbReference type="GO" id="GO:0015074">
    <property type="term" value="P:DNA integration"/>
    <property type="evidence" value="ECO:0007669"/>
    <property type="project" value="InterPro"/>
</dbReference>
<feature type="region of interest" description="Disordered" evidence="1">
    <location>
        <begin position="858"/>
        <end position="878"/>
    </location>
</feature>
<dbReference type="GO" id="GO:0003676">
    <property type="term" value="F:nucleic acid binding"/>
    <property type="evidence" value="ECO:0007669"/>
    <property type="project" value="InterPro"/>
</dbReference>
<dbReference type="PROSITE" id="PS50994">
    <property type="entry name" value="INTEGRASE"/>
    <property type="match status" value="1"/>
</dbReference>
<dbReference type="InterPro" id="IPR001584">
    <property type="entry name" value="Integrase_cat-core"/>
</dbReference>
<dbReference type="InterPro" id="IPR012337">
    <property type="entry name" value="RNaseH-like_sf"/>
</dbReference>
<accession>A0A6G0Y963</accession>
<reference evidence="3 4" key="1">
    <citation type="submission" date="2019-08" db="EMBL/GenBank/DDBJ databases">
        <title>Whole genome of Aphis craccivora.</title>
        <authorList>
            <person name="Voronova N.V."/>
            <person name="Shulinski R.S."/>
            <person name="Bandarenka Y.V."/>
            <person name="Zhorov D.G."/>
            <person name="Warner D."/>
        </authorList>
    </citation>
    <scope>NUCLEOTIDE SEQUENCE [LARGE SCALE GENOMIC DNA]</scope>
    <source>
        <strain evidence="3">180601</strain>
        <tissue evidence="3">Whole Body</tissue>
    </source>
</reference>
<dbReference type="EMBL" id="VUJU01005402">
    <property type="protein sequence ID" value="KAF0751338.1"/>
    <property type="molecule type" value="Genomic_DNA"/>
</dbReference>
<dbReference type="PANTHER" id="PTHR47331:SF4">
    <property type="entry name" value="PEPTIDASE S1 DOMAIN-CONTAINING PROTEIN"/>
    <property type="match status" value="1"/>
</dbReference>
<name>A0A6G0Y963_APHCR</name>
<dbReference type="InterPro" id="IPR008042">
    <property type="entry name" value="Retrotrans_Pao"/>
</dbReference>
<comment type="caution">
    <text evidence="3">The sequence shown here is derived from an EMBL/GenBank/DDBJ whole genome shotgun (WGS) entry which is preliminary data.</text>
</comment>
<dbReference type="Gene3D" id="3.30.420.10">
    <property type="entry name" value="Ribonuclease H-like superfamily/Ribonuclease H"/>
    <property type="match status" value="1"/>
</dbReference>
<keyword evidence="4" id="KW-1185">Reference proteome</keyword>
<evidence type="ECO:0000313" key="4">
    <source>
        <dbReference type="Proteomes" id="UP000478052"/>
    </source>
</evidence>
<dbReference type="GO" id="GO:0042575">
    <property type="term" value="C:DNA polymerase complex"/>
    <property type="evidence" value="ECO:0007669"/>
    <property type="project" value="UniProtKB-ARBA"/>
</dbReference>
<sequence length="887" mass="100491">MDPSDRSSITTLCLTVTDPLDTILKKFWEFTELPITRHLSLEDIAAEQLYQSTTTRLSSDRFVVSLPFRKSLPLIGDSKTLALQRFRALEYRLNPGHMELIPPADLGNPYHYYIPHNCVINSDSLSTKLRMVFNPSAKTSAGISLNESMHTGLKLQQDIQLNFVRPAEETTCGSYGDFRLPLQLMNTVYLKIRTRGTSAAPFQALRTIRELATVNGGNWPIAASVLLHDTFVDDILTGANSIEAVLECQSQLINLCAMEQFHLRKWASNTNQLLETVAKEDRAMSPSVLLASSEHSDLKVLGLKWDPVADTFSFKVHPSKDNSTKRTVLSDIARVFNPLGLLSPTTFWTKYLMQRLWTSSVSWDDSLTADIEPSWSRYQSELYLIEYILIPRLTYDHMISLQLHAFSDSSEKGYAAAIYHRVKTSTEIHCQLITGKSKVAPLKKTTIPRLKLCGVVYAVKLLNLVKITYTDRLKIDATYAWTDSTTALAWIQSSPHQNPARELVNHPLWWTGPAFLKESPEKWPTLSQHQVKPYEILTHSEAKKAYPPRSCGSITCKVAESIFFVGKNSPDCLIHFPICWWSSKNCHNHNWLIRGVQQEVFTDDLTRLKKGDRCSKTIRHLDPFIDETGLLRVGGRMDHAEIPYTHKHPILLPGRHRLTDLLIDHHHIRLKHPSAHSLQPILQREFRILSARKAIRLQLRQCIPCFRIRPRSVVPKMASLPYYRVQQIKPFASTGVDYAELSSTLSTETFLLAFTRFSSRRGPIKDMHSDNGTNFFVASKLLTPAKQIRWHFNPPSFPHFGGLWEAGVKSTKSLILRSIGNQRLSGEELTTLLTQIEATLNSRPLCALSNDPTDLDALTPGHFLTPEPSTSLPDPNLDSIPFSKLHR</sequence>
<dbReference type="Proteomes" id="UP000478052">
    <property type="component" value="Unassembled WGS sequence"/>
</dbReference>
<dbReference type="SUPFAM" id="SSF53098">
    <property type="entry name" value="Ribonuclease H-like"/>
    <property type="match status" value="1"/>
</dbReference>
<proteinExistence type="predicted"/>